<dbReference type="RefSeq" id="XP_021010131.1">
    <property type="nucleotide sequence ID" value="XM_021154472.1"/>
</dbReference>
<organism evidence="1 2">
    <name type="scientific">Mus caroli</name>
    <name type="common">Ryukyu mouse</name>
    <name type="synonym">Ricefield mouse</name>
    <dbReference type="NCBI Taxonomy" id="10089"/>
    <lineage>
        <taxon>Eukaryota</taxon>
        <taxon>Metazoa</taxon>
        <taxon>Chordata</taxon>
        <taxon>Craniata</taxon>
        <taxon>Vertebrata</taxon>
        <taxon>Euteleostomi</taxon>
        <taxon>Mammalia</taxon>
        <taxon>Eutheria</taxon>
        <taxon>Euarchontoglires</taxon>
        <taxon>Glires</taxon>
        <taxon>Rodentia</taxon>
        <taxon>Myomorpha</taxon>
        <taxon>Muroidea</taxon>
        <taxon>Muridae</taxon>
        <taxon>Murinae</taxon>
        <taxon>Mus</taxon>
        <taxon>Mus</taxon>
    </lineage>
</organism>
<evidence type="ECO:0000313" key="2">
    <source>
        <dbReference type="RefSeq" id="XP_021010131.1"/>
    </source>
</evidence>
<accession>A0A6P5P7H0</accession>
<sequence length="54" mass="5732">MTECDGCLKDCFSKNINKPVSCLMIGGKCLGLGKGTPLKNGSCRVSYLTCCKIV</sequence>
<dbReference type="GeneID" id="110288010"/>
<reference evidence="2" key="1">
    <citation type="submission" date="2025-08" db="UniProtKB">
        <authorList>
            <consortium name="RefSeq"/>
        </authorList>
    </citation>
    <scope>IDENTIFICATION</scope>
</reference>
<protein>
    <submittedName>
        <fullName evidence="2">Beta-defensin 5-like</fullName>
    </submittedName>
</protein>
<name>A0A6P5P7H0_MUSCR</name>
<proteinExistence type="predicted"/>
<dbReference type="AlphaFoldDB" id="A0A6P5P7H0"/>
<dbReference type="Proteomes" id="UP000515126">
    <property type="component" value="Unplaced"/>
</dbReference>
<keyword evidence="1" id="KW-1185">Reference proteome</keyword>
<dbReference type="KEGG" id="mcal:110288010"/>
<evidence type="ECO:0000313" key="1">
    <source>
        <dbReference type="Proteomes" id="UP000515126"/>
    </source>
</evidence>
<gene>
    <name evidence="2" type="primary">LOC110288010</name>
</gene>